<evidence type="ECO:0000256" key="11">
    <source>
        <dbReference type="ARBA" id="ARBA00023136"/>
    </source>
</evidence>
<keyword evidence="7 13" id="KW-0812">Transmembrane</keyword>
<evidence type="ECO:0000256" key="12">
    <source>
        <dbReference type="ARBA" id="ARBA00023198"/>
    </source>
</evidence>
<evidence type="ECO:0000256" key="8">
    <source>
        <dbReference type="ARBA" id="ARBA00022859"/>
    </source>
</evidence>
<comment type="subcellular location">
    <subcellularLocation>
        <location evidence="1">Membrane</location>
        <topology evidence="1">Multi-pass membrane protein</topology>
    </subcellularLocation>
</comment>
<dbReference type="SUPFAM" id="SSF49562">
    <property type="entry name" value="C2 domain (Calcium/lipid-binding domain, CaLB)"/>
    <property type="match status" value="1"/>
</dbReference>
<dbReference type="GO" id="GO:0006914">
    <property type="term" value="P:autophagy"/>
    <property type="evidence" value="ECO:0007669"/>
    <property type="project" value="UniProtKB-KW"/>
</dbReference>
<dbReference type="PANTHER" id="PTHR31488">
    <property type="entry name" value="DPY-19-LIKE 1, LIKE (H. SAPIENS)"/>
    <property type="match status" value="1"/>
</dbReference>
<dbReference type="Proteomes" id="UP000614601">
    <property type="component" value="Unassembled WGS sequence"/>
</dbReference>
<keyword evidence="10" id="KW-0072">Autophagy</keyword>
<evidence type="ECO:0008006" key="18">
    <source>
        <dbReference type="Google" id="ProtNLM"/>
    </source>
</evidence>
<feature type="transmembrane region" description="Helical" evidence="13">
    <location>
        <begin position="456"/>
        <end position="477"/>
    </location>
</feature>
<dbReference type="OrthoDB" id="9942608at2759"/>
<feature type="transmembrane region" description="Helical" evidence="13">
    <location>
        <begin position="248"/>
        <end position="268"/>
    </location>
</feature>
<feature type="transmembrane region" description="Helical" evidence="13">
    <location>
        <begin position="555"/>
        <end position="573"/>
    </location>
</feature>
<organism evidence="16 17">
    <name type="scientific">Bursaphelenchus okinawaensis</name>
    <dbReference type="NCBI Taxonomy" id="465554"/>
    <lineage>
        <taxon>Eukaryota</taxon>
        <taxon>Metazoa</taxon>
        <taxon>Ecdysozoa</taxon>
        <taxon>Nematoda</taxon>
        <taxon>Chromadorea</taxon>
        <taxon>Rhabditida</taxon>
        <taxon>Tylenchina</taxon>
        <taxon>Tylenchomorpha</taxon>
        <taxon>Aphelenchoidea</taxon>
        <taxon>Aphelenchoididae</taxon>
        <taxon>Bursaphelenchus</taxon>
    </lineage>
</organism>
<dbReference type="Pfam" id="PF10034">
    <property type="entry name" value="Dpy19"/>
    <property type="match status" value="2"/>
</dbReference>
<evidence type="ECO:0000256" key="10">
    <source>
        <dbReference type="ARBA" id="ARBA00023006"/>
    </source>
</evidence>
<keyword evidence="4" id="KW-0399">Innate immunity</keyword>
<feature type="transmembrane region" description="Helical" evidence="13">
    <location>
        <begin position="497"/>
        <end position="518"/>
    </location>
</feature>
<gene>
    <name evidence="16" type="ORF">BOKJ2_LOCUS1382</name>
</gene>
<evidence type="ECO:0000256" key="1">
    <source>
        <dbReference type="ARBA" id="ARBA00004141"/>
    </source>
</evidence>
<evidence type="ECO:0000256" key="3">
    <source>
        <dbReference type="ARBA" id="ARBA00009278"/>
    </source>
</evidence>
<feature type="transmembrane region" description="Helical" evidence="13">
    <location>
        <begin position="340"/>
        <end position="362"/>
    </location>
</feature>
<feature type="transmembrane region" description="Helical" evidence="13">
    <location>
        <begin position="530"/>
        <end position="549"/>
    </location>
</feature>
<evidence type="ECO:0000259" key="14">
    <source>
        <dbReference type="PROSITE" id="PS50004"/>
    </source>
</evidence>
<dbReference type="InterPro" id="IPR035892">
    <property type="entry name" value="C2_domain_sf"/>
</dbReference>
<dbReference type="GO" id="GO:0005637">
    <property type="term" value="C:nuclear inner membrane"/>
    <property type="evidence" value="ECO:0007669"/>
    <property type="project" value="TreeGrafter"/>
</dbReference>
<evidence type="ECO:0000256" key="13">
    <source>
        <dbReference type="SAM" id="Phobius"/>
    </source>
</evidence>
<feature type="transmembrane region" description="Helical" evidence="13">
    <location>
        <begin position="580"/>
        <end position="598"/>
    </location>
</feature>
<dbReference type="Proteomes" id="UP000783686">
    <property type="component" value="Unassembled WGS sequence"/>
</dbReference>
<evidence type="ECO:0000313" key="16">
    <source>
        <dbReference type="EMBL" id="CAD5206698.1"/>
    </source>
</evidence>
<dbReference type="InterPro" id="IPR003892">
    <property type="entry name" value="CUE"/>
</dbReference>
<dbReference type="InterPro" id="IPR009060">
    <property type="entry name" value="UBA-like_sf"/>
</dbReference>
<dbReference type="InterPro" id="IPR000008">
    <property type="entry name" value="C2_dom"/>
</dbReference>
<dbReference type="Pfam" id="PF02845">
    <property type="entry name" value="CUE"/>
    <property type="match status" value="1"/>
</dbReference>
<comment type="caution">
    <text evidence="16">The sequence shown here is derived from an EMBL/GenBank/DDBJ whole genome shotgun (WGS) entry which is preliminary data.</text>
</comment>
<reference evidence="16" key="1">
    <citation type="submission" date="2020-09" db="EMBL/GenBank/DDBJ databases">
        <authorList>
            <person name="Kikuchi T."/>
        </authorList>
    </citation>
    <scope>NUCLEOTIDE SEQUENCE</scope>
    <source>
        <strain evidence="16">SH1</strain>
    </source>
</reference>
<dbReference type="SUPFAM" id="SSF46934">
    <property type="entry name" value="UBA-like"/>
    <property type="match status" value="1"/>
</dbReference>
<evidence type="ECO:0000256" key="6">
    <source>
        <dbReference type="ARBA" id="ARBA00022679"/>
    </source>
</evidence>
<keyword evidence="9 13" id="KW-1133">Transmembrane helix</keyword>
<evidence type="ECO:0000313" key="17">
    <source>
        <dbReference type="Proteomes" id="UP000614601"/>
    </source>
</evidence>
<evidence type="ECO:0000256" key="9">
    <source>
        <dbReference type="ARBA" id="ARBA00022989"/>
    </source>
</evidence>
<feature type="transmembrane region" description="Helical" evidence="13">
    <location>
        <begin position="604"/>
        <end position="622"/>
    </location>
</feature>
<keyword evidence="8" id="KW-0391">Immunity</keyword>
<keyword evidence="11 13" id="KW-0472">Membrane</keyword>
<dbReference type="Gene3D" id="1.10.8.10">
    <property type="entry name" value="DNA helicase RuvA subunit, C-terminal domain"/>
    <property type="match status" value="1"/>
</dbReference>
<evidence type="ECO:0000256" key="2">
    <source>
        <dbReference type="ARBA" id="ARBA00008744"/>
    </source>
</evidence>
<dbReference type="GO" id="GO:0000030">
    <property type="term" value="F:mannosyltransferase activity"/>
    <property type="evidence" value="ECO:0007669"/>
    <property type="project" value="TreeGrafter"/>
</dbReference>
<feature type="transmembrane region" description="Helical" evidence="13">
    <location>
        <begin position="419"/>
        <end position="444"/>
    </location>
</feature>
<name>A0A811JTP2_9BILA</name>
<dbReference type="PANTHER" id="PTHR31488:SF3">
    <property type="entry name" value="C-MANNOSYLTRANSFERASE DPY19L3"/>
    <property type="match status" value="1"/>
</dbReference>
<evidence type="ECO:0000259" key="15">
    <source>
        <dbReference type="PROSITE" id="PS51140"/>
    </source>
</evidence>
<dbReference type="SMART" id="SM00546">
    <property type="entry name" value="CUE"/>
    <property type="match status" value="1"/>
</dbReference>
<comment type="similarity">
    <text evidence="2">Belongs to the dpy-19 family.</text>
</comment>
<protein>
    <recommendedName>
        <fullName evidence="18">C2 domain-containing protein</fullName>
    </recommendedName>
</protein>
<evidence type="ECO:0000256" key="4">
    <source>
        <dbReference type="ARBA" id="ARBA00022588"/>
    </source>
</evidence>
<accession>A0A811JTP2</accession>
<dbReference type="GO" id="GO:0045087">
    <property type="term" value="P:innate immune response"/>
    <property type="evidence" value="ECO:0007669"/>
    <property type="project" value="UniProtKB-KW"/>
</dbReference>
<dbReference type="PROSITE" id="PS50004">
    <property type="entry name" value="C2"/>
    <property type="match status" value="1"/>
</dbReference>
<dbReference type="InterPro" id="IPR018732">
    <property type="entry name" value="Dpy-19/Dpy-19-like"/>
</dbReference>
<proteinExistence type="inferred from homology"/>
<keyword evidence="12" id="KW-0395">Inflammatory response</keyword>
<evidence type="ECO:0000256" key="5">
    <source>
        <dbReference type="ARBA" id="ARBA00022676"/>
    </source>
</evidence>
<keyword evidence="6" id="KW-0808">Transferase</keyword>
<dbReference type="PROSITE" id="PS51140">
    <property type="entry name" value="CUE"/>
    <property type="match status" value="1"/>
</dbReference>
<dbReference type="GO" id="GO:0043130">
    <property type="term" value="F:ubiquitin binding"/>
    <property type="evidence" value="ECO:0007669"/>
    <property type="project" value="InterPro"/>
</dbReference>
<dbReference type="AlphaFoldDB" id="A0A811JTP2"/>
<keyword evidence="5" id="KW-0328">Glycosyltransferase</keyword>
<dbReference type="Pfam" id="PF00168">
    <property type="entry name" value="C2"/>
    <property type="match status" value="1"/>
</dbReference>
<dbReference type="Gene3D" id="2.60.40.150">
    <property type="entry name" value="C2 domain"/>
    <property type="match status" value="1"/>
</dbReference>
<evidence type="ECO:0000256" key="7">
    <source>
        <dbReference type="ARBA" id="ARBA00022692"/>
    </source>
</evidence>
<feature type="domain" description="C2" evidence="14">
    <location>
        <begin position="42"/>
        <end position="158"/>
    </location>
</feature>
<dbReference type="EMBL" id="CAJFDH010000001">
    <property type="protein sequence ID" value="CAD5206698.1"/>
    <property type="molecule type" value="Genomic_DNA"/>
</dbReference>
<sequence length="794" mass="90425">MSTAEKRLQRIAELRKQVLVGALPDDFLRMPTSSNADANAMPLDPATQFYSFIPPNTRGRLVLKIVEAKLTKNYGLVRMDPYIRVRVGNAVFETHTCINGGKVPVWNRVINAYLPVGVESIYVQIFDERSFTQDECVAWAHIILPDGVFGQETVDEWYSLSGPQGEGKEGVLNIVTSFTPVVTTEGAPAPATTGQMVEPPEPVDIGSIKEMFPEVDEEVIRTILESNNNNQEATVNALIEMSTLDMMALGWCLGVGVLVSLLYAKFMFDLHENTLWFSNIKEVEREISFRTESGLYYSYYKQVVNASTVTSAFYDLIHDTKTEYPREINVLQRFNIIPEVLLALFYRLSSSYVTITPIMFYVNSSFLLAGLSVLFVYLLTYVITGAWSEAFIVSVWMLVNYEDSSRVNFAVNMREVYALPFLWVQFMYVFKSLDSVVYIVLLLYKLPKTFHLVKSTLVFLFGIVVMLPLNVVVKSLVSDKSDSHIWHFVASKLGVAQASVPFETTLYLCHGAFAFLGYDFIERTYKNGSVQLFVFALVVSVFNIVRSWWKGEQSCPRLFLLTVKCCVFGVLAFSTMRMKYIFLPLMLILASTAFSFVNRLLGRFAKLTIILALAITVLRSHYSFYLRVMSHEQEFYDPDTVRLMEWINQQNETMVFSGSMQLMAGVKCCTGRPITNHPHFEDSYLRERTLRIYQMYGRRPADEVYGILKNENATHIILEDSICLAKSTGCALKDLVDQANGQQTESGRYPFVPSRSLQNTVLPRFCDVLRKKGHSQFALVFRNRTFRVYRLLLS</sequence>
<feature type="transmembrane region" description="Helical" evidence="13">
    <location>
        <begin position="374"/>
        <end position="399"/>
    </location>
</feature>
<comment type="similarity">
    <text evidence="3">Belongs to the tollip family.</text>
</comment>
<dbReference type="FunFam" id="2.60.40.150:FF:000214">
    <property type="entry name" value="Toll-interacting protein"/>
    <property type="match status" value="1"/>
</dbReference>
<keyword evidence="17" id="KW-1185">Reference proteome</keyword>
<dbReference type="EMBL" id="CAJFCW020000001">
    <property type="protein sequence ID" value="CAG9082819.1"/>
    <property type="molecule type" value="Genomic_DNA"/>
</dbReference>
<feature type="domain" description="CUE" evidence="15">
    <location>
        <begin position="200"/>
        <end position="243"/>
    </location>
</feature>